<name>A0A4W4DU03_ELEEL</name>
<evidence type="ECO:0000256" key="7">
    <source>
        <dbReference type="ARBA" id="ARBA00022991"/>
    </source>
</evidence>
<evidence type="ECO:0000259" key="13">
    <source>
        <dbReference type="PROSITE" id="PS50262"/>
    </source>
</evidence>
<sequence length="220" mass="24574">INTRASSFVNRKALAEMVLLGFCSTKNDKTHSFYLHQVLLHHYVVVCKPPGAVLFQTRHAVRGVVFSWVWSFVWNTPLLLGWGSYQLEDTANVSYIIAKLQMAGSGGTAKAEMKVVWMVVMIVLAILLTWIPYASFTLSMIFIPGLHIDPVMASVPMDLAKSSTSFNPFIYISMNKQLRFRNFALPYLFCGKNPWATKTGSSEVKTTLTTISKSSKVSPI</sequence>
<dbReference type="Gene3D" id="1.20.1070.10">
    <property type="entry name" value="Rhodopsin 7-helix transmembrane proteins"/>
    <property type="match status" value="2"/>
</dbReference>
<keyword evidence="8" id="KW-0297">G-protein coupled receptor</keyword>
<evidence type="ECO:0000256" key="2">
    <source>
        <dbReference type="ARBA" id="ARBA00022543"/>
    </source>
</evidence>
<evidence type="ECO:0000256" key="10">
    <source>
        <dbReference type="ARBA" id="ARBA00023170"/>
    </source>
</evidence>
<dbReference type="InterPro" id="IPR027430">
    <property type="entry name" value="Retinal_BS"/>
</dbReference>
<dbReference type="PANTHER" id="PTHR24240">
    <property type="entry name" value="OPSIN"/>
    <property type="match status" value="1"/>
</dbReference>
<reference evidence="14" key="3">
    <citation type="submission" date="2020-05" db="EMBL/GenBank/DDBJ databases">
        <title>Electrophorus electricus (electric eel) genome, fEleEle1, primary haplotype.</title>
        <authorList>
            <person name="Myers G."/>
            <person name="Meyer A."/>
            <person name="Fedrigo O."/>
            <person name="Formenti G."/>
            <person name="Rhie A."/>
            <person name="Tracey A."/>
            <person name="Sims Y."/>
            <person name="Jarvis E.D."/>
        </authorList>
    </citation>
    <scope>NUCLEOTIDE SEQUENCE [LARGE SCALE GENOMIC DNA]</scope>
</reference>
<dbReference type="AlphaFoldDB" id="A0A4W4DU03"/>
<protein>
    <submittedName>
        <fullName evidence="14">Parapinopsin a</fullName>
    </submittedName>
</protein>
<evidence type="ECO:0000256" key="5">
    <source>
        <dbReference type="ARBA" id="ARBA00022925"/>
    </source>
</evidence>
<keyword evidence="2" id="KW-0600">Photoreceptor protein</keyword>
<feature type="domain" description="G-protein coupled receptors family 1 profile" evidence="13">
    <location>
        <begin position="77"/>
        <end position="171"/>
    </location>
</feature>
<proteinExistence type="predicted"/>
<dbReference type="STRING" id="8005.ENSEEEP00000002794"/>
<keyword evidence="6 12" id="KW-1133">Transmembrane helix</keyword>
<dbReference type="Ensembl" id="ENSEEET00000002839.2">
    <property type="protein sequence ID" value="ENSEEEP00000002794.2"/>
    <property type="gene ID" value="ENSEEEG00000001603.2"/>
</dbReference>
<keyword evidence="15" id="KW-1185">Reference proteome</keyword>
<keyword evidence="5" id="KW-0681">Retinal protein</keyword>
<evidence type="ECO:0000256" key="6">
    <source>
        <dbReference type="ARBA" id="ARBA00022989"/>
    </source>
</evidence>
<keyword evidence="11" id="KW-0807">Transducer</keyword>
<evidence type="ECO:0000256" key="8">
    <source>
        <dbReference type="ARBA" id="ARBA00023040"/>
    </source>
</evidence>
<dbReference type="GO" id="GO:0016020">
    <property type="term" value="C:membrane"/>
    <property type="evidence" value="ECO:0007669"/>
    <property type="project" value="UniProtKB-SubCell"/>
</dbReference>
<feature type="transmembrane region" description="Helical" evidence="12">
    <location>
        <begin position="115"/>
        <end position="133"/>
    </location>
</feature>
<dbReference type="GO" id="GO:0007603">
    <property type="term" value="P:phototransduction, visible light"/>
    <property type="evidence" value="ECO:0007669"/>
    <property type="project" value="Ensembl"/>
</dbReference>
<reference evidence="15" key="1">
    <citation type="journal article" date="2014" name="Science">
        <title>Nonhuman genetics. Genomic basis for the convergent evolution of electric organs.</title>
        <authorList>
            <person name="Gallant J.R."/>
            <person name="Traeger L.L."/>
            <person name="Volkening J.D."/>
            <person name="Moffett H."/>
            <person name="Chen P.H."/>
            <person name="Novina C.D."/>
            <person name="Phillips G.N.Jr."/>
            <person name="Anand R."/>
            <person name="Wells G.B."/>
            <person name="Pinch M."/>
            <person name="Guth R."/>
            <person name="Unguez G.A."/>
            <person name="Albert J.S."/>
            <person name="Zakon H.H."/>
            <person name="Samanta M.P."/>
            <person name="Sussman M.R."/>
        </authorList>
    </citation>
    <scope>NUCLEOTIDE SEQUENCE [LARGE SCALE GENOMIC DNA]</scope>
</reference>
<dbReference type="PROSITE" id="PS50262">
    <property type="entry name" value="G_PROTEIN_RECEP_F1_2"/>
    <property type="match status" value="1"/>
</dbReference>
<keyword evidence="9 12" id="KW-0472">Membrane</keyword>
<dbReference type="InterPro" id="IPR000276">
    <property type="entry name" value="GPCR_Rhodpsn"/>
</dbReference>
<keyword evidence="7" id="KW-0157">Chromophore</keyword>
<dbReference type="SUPFAM" id="SSF81321">
    <property type="entry name" value="Family A G protein-coupled receptor-like"/>
    <property type="match status" value="1"/>
</dbReference>
<evidence type="ECO:0000256" key="12">
    <source>
        <dbReference type="SAM" id="Phobius"/>
    </source>
</evidence>
<keyword evidence="4 12" id="KW-0812">Transmembrane</keyword>
<evidence type="ECO:0000256" key="4">
    <source>
        <dbReference type="ARBA" id="ARBA00022692"/>
    </source>
</evidence>
<dbReference type="PROSITE" id="PS00238">
    <property type="entry name" value="OPSIN"/>
    <property type="match status" value="1"/>
</dbReference>
<keyword evidence="10" id="KW-0675">Receptor</keyword>
<dbReference type="GO" id="GO:0007604">
    <property type="term" value="P:phototransduction, UV"/>
    <property type="evidence" value="ECO:0007669"/>
    <property type="project" value="Ensembl"/>
</dbReference>
<dbReference type="InterPro" id="IPR050125">
    <property type="entry name" value="GPCR_opsins"/>
</dbReference>
<dbReference type="GO" id="GO:0016039">
    <property type="term" value="P:absorption of UV light"/>
    <property type="evidence" value="ECO:0007669"/>
    <property type="project" value="Ensembl"/>
</dbReference>
<evidence type="ECO:0000256" key="9">
    <source>
        <dbReference type="ARBA" id="ARBA00023136"/>
    </source>
</evidence>
<evidence type="ECO:0000313" key="15">
    <source>
        <dbReference type="Proteomes" id="UP000314983"/>
    </source>
</evidence>
<comment type="subcellular location">
    <subcellularLocation>
        <location evidence="1">Membrane</location>
        <topology evidence="1">Multi-pass membrane protein</topology>
    </subcellularLocation>
</comment>
<dbReference type="GeneTree" id="ENSGT01030000234549"/>
<accession>A0A4W4DU03</accession>
<dbReference type="PRINTS" id="PR00237">
    <property type="entry name" value="GPCRRHODOPSN"/>
</dbReference>
<keyword evidence="3" id="KW-0716">Sensory transduction</keyword>
<evidence type="ECO:0000256" key="3">
    <source>
        <dbReference type="ARBA" id="ARBA00022606"/>
    </source>
</evidence>
<reference evidence="14" key="4">
    <citation type="submission" date="2025-08" db="UniProtKB">
        <authorList>
            <consortium name="Ensembl"/>
        </authorList>
    </citation>
    <scope>IDENTIFICATION</scope>
</reference>
<dbReference type="InterPro" id="IPR017452">
    <property type="entry name" value="GPCR_Rhodpsn_7TM"/>
</dbReference>
<organism evidence="14 15">
    <name type="scientific">Electrophorus electricus</name>
    <name type="common">Electric eel</name>
    <name type="synonym">Gymnotus electricus</name>
    <dbReference type="NCBI Taxonomy" id="8005"/>
    <lineage>
        <taxon>Eukaryota</taxon>
        <taxon>Metazoa</taxon>
        <taxon>Chordata</taxon>
        <taxon>Craniata</taxon>
        <taxon>Vertebrata</taxon>
        <taxon>Euteleostomi</taxon>
        <taxon>Actinopterygii</taxon>
        <taxon>Neopterygii</taxon>
        <taxon>Teleostei</taxon>
        <taxon>Ostariophysi</taxon>
        <taxon>Gymnotiformes</taxon>
        <taxon>Gymnotoidei</taxon>
        <taxon>Gymnotidae</taxon>
        <taxon>Electrophorus</taxon>
    </lineage>
</organism>
<reference evidence="15" key="2">
    <citation type="journal article" date="2017" name="Sci. Adv.">
        <title>A tail of two voltages: Proteomic comparison of the three electric organs of the electric eel.</title>
        <authorList>
            <person name="Traeger L.L."/>
            <person name="Sabat G."/>
            <person name="Barrett-Wilt G.A."/>
            <person name="Wells G.B."/>
            <person name="Sussman M.R."/>
        </authorList>
    </citation>
    <scope>NUCLEOTIDE SEQUENCE [LARGE SCALE GENOMIC DNA]</scope>
</reference>
<dbReference type="GO" id="GO:0008020">
    <property type="term" value="F:G protein-coupled photoreceptor activity"/>
    <property type="evidence" value="ECO:0007669"/>
    <property type="project" value="Ensembl"/>
</dbReference>
<reference evidence="14" key="5">
    <citation type="submission" date="2025-09" db="UniProtKB">
        <authorList>
            <consortium name="Ensembl"/>
        </authorList>
    </citation>
    <scope>IDENTIFICATION</scope>
</reference>
<evidence type="ECO:0000256" key="11">
    <source>
        <dbReference type="ARBA" id="ARBA00023224"/>
    </source>
</evidence>
<evidence type="ECO:0000313" key="14">
    <source>
        <dbReference type="Ensembl" id="ENSEEEP00000002794.2"/>
    </source>
</evidence>
<evidence type="ECO:0000256" key="1">
    <source>
        <dbReference type="ARBA" id="ARBA00004141"/>
    </source>
</evidence>
<dbReference type="Proteomes" id="UP000314983">
    <property type="component" value="Chromosome 18"/>
</dbReference>